<dbReference type="Proteomes" id="UP001283361">
    <property type="component" value="Unassembled WGS sequence"/>
</dbReference>
<dbReference type="PANTHER" id="PTHR11560">
    <property type="entry name" value="39S RIBOSOMAL PROTEIN L10, MITOCHONDRIAL"/>
    <property type="match status" value="1"/>
</dbReference>
<proteinExistence type="inferred from homology"/>
<evidence type="ECO:0000256" key="3">
    <source>
        <dbReference type="ARBA" id="ARBA00023274"/>
    </source>
</evidence>
<comment type="caution">
    <text evidence="6">The sequence shown here is derived from an EMBL/GenBank/DDBJ whole genome shotgun (WGS) entry which is preliminary data.</text>
</comment>
<dbReference type="GO" id="GO:1990904">
    <property type="term" value="C:ribonucleoprotein complex"/>
    <property type="evidence" value="ECO:0007669"/>
    <property type="project" value="UniProtKB-KW"/>
</dbReference>
<evidence type="ECO:0000313" key="7">
    <source>
        <dbReference type="Proteomes" id="UP001283361"/>
    </source>
</evidence>
<organism evidence="6 7">
    <name type="scientific">Elysia crispata</name>
    <name type="common">lettuce slug</name>
    <dbReference type="NCBI Taxonomy" id="231223"/>
    <lineage>
        <taxon>Eukaryota</taxon>
        <taxon>Metazoa</taxon>
        <taxon>Spiralia</taxon>
        <taxon>Lophotrochozoa</taxon>
        <taxon>Mollusca</taxon>
        <taxon>Gastropoda</taxon>
        <taxon>Heterobranchia</taxon>
        <taxon>Euthyneura</taxon>
        <taxon>Panpulmonata</taxon>
        <taxon>Sacoglossa</taxon>
        <taxon>Placobranchoidea</taxon>
        <taxon>Plakobranchidae</taxon>
        <taxon>Elysia</taxon>
    </lineage>
</organism>
<evidence type="ECO:0000256" key="1">
    <source>
        <dbReference type="ARBA" id="ARBA00008889"/>
    </source>
</evidence>
<protein>
    <recommendedName>
        <fullName evidence="4">Large ribosomal subunit protein uL10m</fullName>
    </recommendedName>
    <alternativeName>
        <fullName evidence="5">39S ribosomal protein L10, mitochondrial</fullName>
    </alternativeName>
</protein>
<comment type="similarity">
    <text evidence="1">Belongs to the universal ribosomal protein uL10 family.</text>
</comment>
<evidence type="ECO:0000256" key="4">
    <source>
        <dbReference type="ARBA" id="ARBA00035707"/>
    </source>
</evidence>
<dbReference type="AlphaFoldDB" id="A0AAE0YGZ9"/>
<sequence length="240" mass="27479">MAFIWQTLRMFSTTHQSMGTKINIQKPRMPWIERRILNSVTEPLVPPDLRSLPQKCLEKHLIKQNAYKSELQEAYEAFSTKDTFEKLFEHKIVAICHILPMTSRDFFQVRVKMHNAGMKLKFVNNILAKAAIQKSKLQNLELYLTSHNVFILCEETKLAQLMLALKKTPELQLLGGLVEDRILSRAKMQEAAKLPSLDVMRGELLTILSTSACKTSSLLGKHQTELSSILTQLVKERSIC</sequence>
<keyword evidence="3" id="KW-0687">Ribonucleoprotein</keyword>
<dbReference type="InterPro" id="IPR043141">
    <property type="entry name" value="Ribosomal_uL10-like_sf"/>
</dbReference>
<dbReference type="Pfam" id="PF00466">
    <property type="entry name" value="Ribosomal_L10"/>
    <property type="match status" value="1"/>
</dbReference>
<accession>A0AAE0YGZ9</accession>
<name>A0AAE0YGZ9_9GAST</name>
<evidence type="ECO:0000256" key="5">
    <source>
        <dbReference type="ARBA" id="ARBA00035716"/>
    </source>
</evidence>
<evidence type="ECO:0000256" key="2">
    <source>
        <dbReference type="ARBA" id="ARBA00022980"/>
    </source>
</evidence>
<gene>
    <name evidence="6" type="ORF">RRG08_058084</name>
</gene>
<dbReference type="GO" id="GO:0005840">
    <property type="term" value="C:ribosome"/>
    <property type="evidence" value="ECO:0007669"/>
    <property type="project" value="UniProtKB-KW"/>
</dbReference>
<dbReference type="Gene3D" id="3.30.70.1730">
    <property type="match status" value="1"/>
</dbReference>
<dbReference type="EMBL" id="JAWDGP010006241">
    <property type="protein sequence ID" value="KAK3744904.1"/>
    <property type="molecule type" value="Genomic_DNA"/>
</dbReference>
<dbReference type="InterPro" id="IPR001790">
    <property type="entry name" value="Ribosomal_uL10"/>
</dbReference>
<keyword evidence="7" id="KW-1185">Reference proteome</keyword>
<keyword evidence="2" id="KW-0689">Ribosomal protein</keyword>
<evidence type="ECO:0000313" key="6">
    <source>
        <dbReference type="EMBL" id="KAK3744904.1"/>
    </source>
</evidence>
<dbReference type="SUPFAM" id="SSF160369">
    <property type="entry name" value="Ribosomal protein L10-like"/>
    <property type="match status" value="1"/>
</dbReference>
<dbReference type="InterPro" id="IPR047865">
    <property type="entry name" value="Ribosomal_uL10_bac_type"/>
</dbReference>
<reference evidence="6" key="1">
    <citation type="journal article" date="2023" name="G3 (Bethesda)">
        <title>A reference genome for the long-term kleptoplast-retaining sea slug Elysia crispata morphotype clarki.</title>
        <authorList>
            <person name="Eastman K.E."/>
            <person name="Pendleton A.L."/>
            <person name="Shaikh M.A."/>
            <person name="Suttiyut T."/>
            <person name="Ogas R."/>
            <person name="Tomko P."/>
            <person name="Gavelis G."/>
            <person name="Widhalm J.R."/>
            <person name="Wisecaver J.H."/>
        </authorList>
    </citation>
    <scope>NUCLEOTIDE SEQUENCE</scope>
    <source>
        <strain evidence="6">ECLA1</strain>
    </source>
</reference>